<feature type="transmembrane region" description="Helical" evidence="1">
    <location>
        <begin position="89"/>
        <end position="108"/>
    </location>
</feature>
<keyword evidence="1" id="KW-0472">Membrane</keyword>
<feature type="transmembrane region" description="Helical" evidence="1">
    <location>
        <begin position="57"/>
        <end position="77"/>
    </location>
</feature>
<feature type="domain" description="Signal transduction histidine kinase internal region" evidence="2">
    <location>
        <begin position="174"/>
        <end position="254"/>
    </location>
</feature>
<keyword evidence="1" id="KW-1133">Transmembrane helix</keyword>
<dbReference type="GO" id="GO:0000155">
    <property type="term" value="F:phosphorelay sensor kinase activity"/>
    <property type="evidence" value="ECO:0007669"/>
    <property type="project" value="InterPro"/>
</dbReference>
<evidence type="ECO:0000313" key="4">
    <source>
        <dbReference type="Proteomes" id="UP000702544"/>
    </source>
</evidence>
<evidence type="ECO:0000256" key="1">
    <source>
        <dbReference type="SAM" id="Phobius"/>
    </source>
</evidence>
<dbReference type="Pfam" id="PF06580">
    <property type="entry name" value="His_kinase"/>
    <property type="match status" value="1"/>
</dbReference>
<dbReference type="InterPro" id="IPR036890">
    <property type="entry name" value="HATPase_C_sf"/>
</dbReference>
<feature type="transmembrane region" description="Helical" evidence="1">
    <location>
        <begin position="15"/>
        <end position="37"/>
    </location>
</feature>
<dbReference type="GO" id="GO:0016020">
    <property type="term" value="C:membrane"/>
    <property type="evidence" value="ECO:0007669"/>
    <property type="project" value="InterPro"/>
</dbReference>
<dbReference type="PANTHER" id="PTHR34220">
    <property type="entry name" value="SENSOR HISTIDINE KINASE YPDA"/>
    <property type="match status" value="1"/>
</dbReference>
<dbReference type="SUPFAM" id="SSF55874">
    <property type="entry name" value="ATPase domain of HSP90 chaperone/DNA topoisomerase II/histidine kinase"/>
    <property type="match status" value="1"/>
</dbReference>
<sequence length="307" mass="34370">MGDPRRFRFGAFLKGYWKVALGLGTALGLLNFTYYYLDDVTRGVDSPILEPFIEEMTAAYGVALLVPLIVWLAFRFPIDRPGRLARLPVHLAGVALFSTAHTLWNWGARVAIFPLAGLGAYDYGAMPVRFFMELPSDFIVYSLTLILAYLIGHYREAQAQRVAFSRLQTRLARAQLEGLRAQLQPHFLFNTLNTISSVMYDDPAAADSVLTRLSELLRRTMDGGVATQQVPLSHEVEVVEMYLDIMRARFGDRLEVTLEVEPEARDALVPSLLLQPLVENALRHGQPEPPAPARISIAARRDGDRLT</sequence>
<feature type="transmembrane region" description="Helical" evidence="1">
    <location>
        <begin position="128"/>
        <end position="151"/>
    </location>
</feature>
<dbReference type="EMBL" id="JAACAK010000031">
    <property type="protein sequence ID" value="NIR74252.1"/>
    <property type="molecule type" value="Genomic_DNA"/>
</dbReference>
<dbReference type="InterPro" id="IPR050640">
    <property type="entry name" value="Bact_2-comp_sensor_kinase"/>
</dbReference>
<evidence type="ECO:0000259" key="2">
    <source>
        <dbReference type="Pfam" id="PF06580"/>
    </source>
</evidence>
<organism evidence="3 4">
    <name type="scientific">Candidatus Kutchimonas denitrificans</name>
    <dbReference type="NCBI Taxonomy" id="3056748"/>
    <lineage>
        <taxon>Bacteria</taxon>
        <taxon>Pseudomonadati</taxon>
        <taxon>Gemmatimonadota</taxon>
        <taxon>Gemmatimonadia</taxon>
        <taxon>Candidatus Palauibacterales</taxon>
        <taxon>Candidatus Palauibacteraceae</taxon>
        <taxon>Candidatus Kutchimonas</taxon>
    </lineage>
</organism>
<dbReference type="Proteomes" id="UP000702544">
    <property type="component" value="Unassembled WGS sequence"/>
</dbReference>
<name>A0AAE5CA70_9BACT</name>
<comment type="caution">
    <text evidence="3">The sequence shown here is derived from an EMBL/GenBank/DDBJ whole genome shotgun (WGS) entry which is preliminary data.</text>
</comment>
<dbReference type="AlphaFoldDB" id="A0AAE5CA70"/>
<reference evidence="3 4" key="1">
    <citation type="submission" date="2020-01" db="EMBL/GenBank/DDBJ databases">
        <title>Genomes assembled from Gulf of Kutch pelagic sediment metagenomes.</title>
        <authorList>
            <person name="Chandrashekar M."/>
            <person name="Mahajan M.S."/>
            <person name="Dave K.J."/>
            <person name="Vatsa P."/>
            <person name="Nathani N.M."/>
        </authorList>
    </citation>
    <scope>NUCLEOTIDE SEQUENCE [LARGE SCALE GENOMIC DNA]</scope>
    <source>
        <strain evidence="3">KS3-K002</strain>
    </source>
</reference>
<accession>A0AAE5CA70</accession>
<protein>
    <recommendedName>
        <fullName evidence="2">Signal transduction histidine kinase internal region domain-containing protein</fullName>
    </recommendedName>
</protein>
<proteinExistence type="predicted"/>
<gene>
    <name evidence="3" type="ORF">GWO12_03940</name>
</gene>
<keyword evidence="1" id="KW-0812">Transmembrane</keyword>
<dbReference type="InterPro" id="IPR010559">
    <property type="entry name" value="Sig_transdc_His_kin_internal"/>
</dbReference>
<feature type="non-terminal residue" evidence="3">
    <location>
        <position position="307"/>
    </location>
</feature>
<evidence type="ECO:0000313" key="3">
    <source>
        <dbReference type="EMBL" id="NIR74252.1"/>
    </source>
</evidence>
<dbReference type="PANTHER" id="PTHR34220:SF7">
    <property type="entry name" value="SENSOR HISTIDINE KINASE YPDA"/>
    <property type="match status" value="1"/>
</dbReference>